<evidence type="ECO:0000313" key="1">
    <source>
        <dbReference type="EMBL" id="MDO1532814.1"/>
    </source>
</evidence>
<protein>
    <submittedName>
        <fullName evidence="1">Uncharacterized protein</fullName>
    </submittedName>
</protein>
<name>A0ABT8S1K6_9BURK</name>
<sequence>MKPSTVNSSPSAASILVDALTHTLEQPETLLPAYALLNRIRLTASAEVLAEAERLLRRIADQYFAANLTAKDVGRIAHSEDPDPLKAFGEACRRELKAIRAGL</sequence>
<dbReference type="EMBL" id="JAUKVY010000006">
    <property type="protein sequence ID" value="MDO1532814.1"/>
    <property type="molecule type" value="Genomic_DNA"/>
</dbReference>
<dbReference type="RefSeq" id="WP_301808048.1">
    <property type="nucleotide sequence ID" value="NZ_JAUJZH010000006.1"/>
</dbReference>
<proteinExistence type="predicted"/>
<keyword evidence="2" id="KW-1185">Reference proteome</keyword>
<gene>
    <name evidence="1" type="ORF">Q2T77_10980</name>
</gene>
<organism evidence="1 2">
    <name type="scientific">Variovorax ginsengisoli</name>
    <dbReference type="NCBI Taxonomy" id="363844"/>
    <lineage>
        <taxon>Bacteria</taxon>
        <taxon>Pseudomonadati</taxon>
        <taxon>Pseudomonadota</taxon>
        <taxon>Betaproteobacteria</taxon>
        <taxon>Burkholderiales</taxon>
        <taxon>Comamonadaceae</taxon>
        <taxon>Variovorax</taxon>
    </lineage>
</organism>
<comment type="caution">
    <text evidence="1">The sequence shown here is derived from an EMBL/GenBank/DDBJ whole genome shotgun (WGS) entry which is preliminary data.</text>
</comment>
<evidence type="ECO:0000313" key="2">
    <source>
        <dbReference type="Proteomes" id="UP001169027"/>
    </source>
</evidence>
<dbReference type="Proteomes" id="UP001169027">
    <property type="component" value="Unassembled WGS sequence"/>
</dbReference>
<accession>A0ABT8S1K6</accession>
<reference evidence="1" key="1">
    <citation type="submission" date="2023-06" db="EMBL/GenBank/DDBJ databases">
        <authorList>
            <person name="Jiang Y."/>
            <person name="Liu Q."/>
        </authorList>
    </citation>
    <scope>NUCLEOTIDE SEQUENCE</scope>
    <source>
        <strain evidence="1">CGMCC 1.12090</strain>
    </source>
</reference>